<reference evidence="1" key="2">
    <citation type="submission" date="2019-09" db="EMBL/GenBank/DDBJ databases">
        <authorList>
            <person name="Kim Y.J."/>
            <person name="Kwon K.K."/>
            <person name="Yang J.-A."/>
            <person name="Lim J.K."/>
            <person name="Park M.-J."/>
            <person name="Yang S.-H."/>
            <person name="Lee H.S."/>
            <person name="Kang S.G."/>
            <person name="Lee J.-H."/>
        </authorList>
    </citation>
    <scope>NUCLEOTIDE SEQUENCE</scope>
    <source>
        <strain evidence="1">DSM 101509</strain>
    </source>
</reference>
<evidence type="ECO:0000313" key="1">
    <source>
        <dbReference type="EMBL" id="KAB1441901.1"/>
    </source>
</evidence>
<accession>A0A6N6N580</accession>
<dbReference type="EMBL" id="WAIE01000003">
    <property type="protein sequence ID" value="KAB1441902.1"/>
    <property type="molecule type" value="Genomic_DNA"/>
</dbReference>
<keyword evidence="3" id="KW-1185">Reference proteome</keyword>
<gene>
    <name evidence="1" type="ORF">F8A88_09975</name>
    <name evidence="2" type="ORF">F8A88_09980</name>
</gene>
<comment type="caution">
    <text evidence="1">The sequence shown here is derived from an EMBL/GenBank/DDBJ whole genome shotgun (WGS) entry which is preliminary data.</text>
</comment>
<sequence length="66" mass="7449">MPGYDAHGCVIAKIAESRVQGVRVDPAIFLCLALHTFPPERVSLRIGEFLEVNVFFCPTMQLDWGW</sequence>
<protein>
    <submittedName>
        <fullName evidence="1">Uncharacterized protein</fullName>
    </submittedName>
</protein>
<evidence type="ECO:0000313" key="3">
    <source>
        <dbReference type="Proteomes" id="UP000438699"/>
    </source>
</evidence>
<organism evidence="1 3">
    <name type="scientific">Pseudodesulfovibrio senegalensis</name>
    <dbReference type="NCBI Taxonomy" id="1721087"/>
    <lineage>
        <taxon>Bacteria</taxon>
        <taxon>Pseudomonadati</taxon>
        <taxon>Thermodesulfobacteriota</taxon>
        <taxon>Desulfovibrionia</taxon>
        <taxon>Desulfovibrionales</taxon>
        <taxon>Desulfovibrionaceae</taxon>
    </lineage>
</organism>
<evidence type="ECO:0000313" key="2">
    <source>
        <dbReference type="EMBL" id="KAB1441902.1"/>
    </source>
</evidence>
<dbReference type="EMBL" id="WAIE01000003">
    <property type="protein sequence ID" value="KAB1441901.1"/>
    <property type="molecule type" value="Genomic_DNA"/>
</dbReference>
<proteinExistence type="predicted"/>
<dbReference type="RefSeq" id="WP_151150993.1">
    <property type="nucleotide sequence ID" value="NZ_WAIE01000003.1"/>
</dbReference>
<dbReference type="AlphaFoldDB" id="A0A6N6N580"/>
<reference evidence="1 3" key="1">
    <citation type="journal article" date="2017" name="Int. J. Syst. Evol. Microbiol.">
        <title>Desulfovibrio senegalensis sp. nov., a mesophilic sulfate reducer isolated from marine sediment.</title>
        <authorList>
            <person name="Thioye A."/>
            <person name="Gam Z.B.A."/>
            <person name="Mbengue M."/>
            <person name="Cayol J.L."/>
            <person name="Joseph-Bartoli M."/>
            <person name="Toure-Kane C."/>
            <person name="Labat M."/>
        </authorList>
    </citation>
    <scope>NUCLEOTIDE SEQUENCE [LARGE SCALE GENOMIC DNA]</scope>
    <source>
        <strain evidence="1 3">DSM 101509</strain>
    </source>
</reference>
<name>A0A6N6N580_9BACT</name>
<dbReference type="Proteomes" id="UP000438699">
    <property type="component" value="Unassembled WGS sequence"/>
</dbReference>